<comment type="caution">
    <text evidence="2">The sequence shown here is derived from an EMBL/GenBank/DDBJ whole genome shotgun (WGS) entry which is preliminary data.</text>
</comment>
<keyword evidence="3" id="KW-1185">Reference proteome</keyword>
<dbReference type="Proteomes" id="UP001081071">
    <property type="component" value="Unassembled WGS sequence"/>
</dbReference>
<dbReference type="InterPro" id="IPR002213">
    <property type="entry name" value="UDP_glucos_trans"/>
</dbReference>
<evidence type="ECO:0000259" key="1">
    <source>
        <dbReference type="Pfam" id="PF06722"/>
    </source>
</evidence>
<dbReference type="RefSeq" id="WP_269603119.1">
    <property type="nucleotide sequence ID" value="NZ_JAPWIJ010000003.1"/>
</dbReference>
<sequence>MRVAVVAGPDPGHAFPAIALSLLFRRAGDEPVLFTGSRWVPDARALGLRAFPLGGLAPRPEDDDLDAGQRIHSRAAFVSTELLPDLERENVDLVVSDILTAGGGMAAERLGTPWVELSPHPLYSPSKGLPPIGSGLAPGTGFRGRLRDTVMRALTARSIAQGRTQRSLARTSIGLPARDPGPSARLIATIPALEVARPDWPEDAHVIGPLLWEPTDDLLELPDGETPLVMVAPSTAFTGAEGMLEMALKGLDGNGVRVVASVLDGAPDVLPNWANAGLGRQDELLRHADVVVCGGGHGMLAKALMHGVPVVTVPGGGDQWELANRAARQGSAMIVRPPTATSIAGAVADVLADPRFARAAAVAAAGAKAVEDPVAVCHEVLARSARGTGR</sequence>
<accession>A0ABT4MBW0</accession>
<dbReference type="EMBL" id="JAPWIJ010000003">
    <property type="protein sequence ID" value="MCZ4518458.1"/>
    <property type="molecule type" value="Genomic_DNA"/>
</dbReference>
<evidence type="ECO:0000313" key="2">
    <source>
        <dbReference type="EMBL" id="MCZ4518458.1"/>
    </source>
</evidence>
<dbReference type="SUPFAM" id="SSF53756">
    <property type="entry name" value="UDP-Glycosyltransferase/glycogen phosphorylase"/>
    <property type="match status" value="1"/>
</dbReference>
<evidence type="ECO:0000313" key="3">
    <source>
        <dbReference type="Proteomes" id="UP001081071"/>
    </source>
</evidence>
<feature type="domain" description="Erythromycin biosynthesis protein CIII-like C-terminal" evidence="1">
    <location>
        <begin position="283"/>
        <end position="378"/>
    </location>
</feature>
<reference evidence="2" key="1">
    <citation type="submission" date="2022-12" db="EMBL/GenBank/DDBJ databases">
        <authorList>
            <person name="Krivoruchko A.V."/>
            <person name="Elkin A."/>
        </authorList>
    </citation>
    <scope>NUCLEOTIDE SEQUENCE</scope>
    <source>
        <strain evidence="2">IEGM 1391</strain>
    </source>
</reference>
<gene>
    <name evidence="2" type="ORF">O4220_08005</name>
</gene>
<name>A0ABT4MBW0_9NOCA</name>
<dbReference type="Gene3D" id="3.40.50.2000">
    <property type="entry name" value="Glycogen Phosphorylase B"/>
    <property type="match status" value="2"/>
</dbReference>
<organism evidence="2 3">
    <name type="scientific">Rhodococcus ruber</name>
    <dbReference type="NCBI Taxonomy" id="1830"/>
    <lineage>
        <taxon>Bacteria</taxon>
        <taxon>Bacillati</taxon>
        <taxon>Actinomycetota</taxon>
        <taxon>Actinomycetes</taxon>
        <taxon>Mycobacteriales</taxon>
        <taxon>Nocardiaceae</taxon>
        <taxon>Rhodococcus</taxon>
    </lineage>
</organism>
<dbReference type="PANTHER" id="PTHR48050">
    <property type="entry name" value="STEROL 3-BETA-GLUCOSYLTRANSFERASE"/>
    <property type="match status" value="1"/>
</dbReference>
<protein>
    <submittedName>
        <fullName evidence="2">Glycosyltransferase</fullName>
    </submittedName>
</protein>
<dbReference type="PANTHER" id="PTHR48050:SF13">
    <property type="entry name" value="STEROL 3-BETA-GLUCOSYLTRANSFERASE UGT80A2"/>
    <property type="match status" value="1"/>
</dbReference>
<dbReference type="CDD" id="cd03784">
    <property type="entry name" value="GT1_Gtf-like"/>
    <property type="match status" value="1"/>
</dbReference>
<proteinExistence type="predicted"/>
<dbReference type="Pfam" id="PF06722">
    <property type="entry name" value="EryCIII-like_C"/>
    <property type="match status" value="1"/>
</dbReference>
<dbReference type="InterPro" id="IPR010610">
    <property type="entry name" value="EryCIII-like_C"/>
</dbReference>
<dbReference type="InterPro" id="IPR050426">
    <property type="entry name" value="Glycosyltransferase_28"/>
</dbReference>